<organism evidence="6 7">
    <name type="scientific">Dactylellina haptotyla (strain CBS 200.50)</name>
    <name type="common">Nematode-trapping fungus</name>
    <name type="synonym">Monacrosporium haptotylum</name>
    <dbReference type="NCBI Taxonomy" id="1284197"/>
    <lineage>
        <taxon>Eukaryota</taxon>
        <taxon>Fungi</taxon>
        <taxon>Dikarya</taxon>
        <taxon>Ascomycota</taxon>
        <taxon>Pezizomycotina</taxon>
        <taxon>Orbiliomycetes</taxon>
        <taxon>Orbiliales</taxon>
        <taxon>Orbiliaceae</taxon>
        <taxon>Dactylellina</taxon>
    </lineage>
</organism>
<dbReference type="EMBL" id="AQGS01000058">
    <property type="protein sequence ID" value="EPS44113.1"/>
    <property type="molecule type" value="Genomic_DNA"/>
</dbReference>
<dbReference type="OrthoDB" id="47007at2759"/>
<reference evidence="6 7" key="1">
    <citation type="journal article" date="2013" name="PLoS Genet.">
        <title>Genomic mechanisms accounting for the adaptation to parasitism in nematode-trapping fungi.</title>
        <authorList>
            <person name="Meerupati T."/>
            <person name="Andersson K.M."/>
            <person name="Friman E."/>
            <person name="Kumar D."/>
            <person name="Tunlid A."/>
            <person name="Ahren D."/>
        </authorList>
    </citation>
    <scope>NUCLEOTIDE SEQUENCE [LARGE SCALE GENOMIC DNA]</scope>
    <source>
        <strain evidence="6 7">CBS 200.50</strain>
    </source>
</reference>
<dbReference type="AlphaFoldDB" id="S8BX79"/>
<dbReference type="PRINTS" id="PR00080">
    <property type="entry name" value="SDRFAMILY"/>
</dbReference>
<keyword evidence="3" id="KW-0560">Oxidoreductase</keyword>
<dbReference type="InterPro" id="IPR057326">
    <property type="entry name" value="KR_dom"/>
</dbReference>
<dbReference type="OMA" id="LMMEMHV"/>
<dbReference type="CDD" id="cd05233">
    <property type="entry name" value="SDR_c"/>
    <property type="match status" value="1"/>
</dbReference>
<dbReference type="Proteomes" id="UP000015100">
    <property type="component" value="Unassembled WGS sequence"/>
</dbReference>
<dbReference type="Pfam" id="PF00106">
    <property type="entry name" value="adh_short"/>
    <property type="match status" value="1"/>
</dbReference>
<dbReference type="Gene3D" id="3.40.50.720">
    <property type="entry name" value="NAD(P)-binding Rossmann-like Domain"/>
    <property type="match status" value="1"/>
</dbReference>
<dbReference type="eggNOG" id="KOG0725">
    <property type="taxonomic scope" value="Eukaryota"/>
</dbReference>
<keyword evidence="2" id="KW-0521">NADP</keyword>
<gene>
    <name evidence="6" type="ORF">H072_1894</name>
</gene>
<dbReference type="InterPro" id="IPR036291">
    <property type="entry name" value="NAD(P)-bd_dom_sf"/>
</dbReference>
<evidence type="ECO:0000256" key="2">
    <source>
        <dbReference type="ARBA" id="ARBA00022857"/>
    </source>
</evidence>
<accession>S8BX79</accession>
<evidence type="ECO:0000256" key="1">
    <source>
        <dbReference type="ARBA" id="ARBA00006484"/>
    </source>
</evidence>
<dbReference type="PANTHER" id="PTHR48107:SF7">
    <property type="entry name" value="RE15974P"/>
    <property type="match status" value="1"/>
</dbReference>
<evidence type="ECO:0000256" key="3">
    <source>
        <dbReference type="ARBA" id="ARBA00023002"/>
    </source>
</evidence>
<comment type="similarity">
    <text evidence="1 4">Belongs to the short-chain dehydrogenases/reductases (SDR) family.</text>
</comment>
<dbReference type="GO" id="GO:0016614">
    <property type="term" value="F:oxidoreductase activity, acting on CH-OH group of donors"/>
    <property type="evidence" value="ECO:0007669"/>
    <property type="project" value="UniProtKB-ARBA"/>
</dbReference>
<dbReference type="SMART" id="SM00822">
    <property type="entry name" value="PKS_KR"/>
    <property type="match status" value="1"/>
</dbReference>
<comment type="caution">
    <text evidence="6">The sequence shown here is derived from an EMBL/GenBank/DDBJ whole genome shotgun (WGS) entry which is preliminary data.</text>
</comment>
<evidence type="ECO:0000313" key="6">
    <source>
        <dbReference type="EMBL" id="EPS44113.1"/>
    </source>
</evidence>
<evidence type="ECO:0000313" key="7">
    <source>
        <dbReference type="Proteomes" id="UP000015100"/>
    </source>
</evidence>
<dbReference type="InterPro" id="IPR002347">
    <property type="entry name" value="SDR_fam"/>
</dbReference>
<protein>
    <recommendedName>
        <fullName evidence="5">Ketoreductase domain-containing protein</fullName>
    </recommendedName>
</protein>
<proteinExistence type="inferred from homology"/>
<keyword evidence="7" id="KW-1185">Reference proteome</keyword>
<feature type="domain" description="Ketoreductase" evidence="5">
    <location>
        <begin position="12"/>
        <end position="208"/>
    </location>
</feature>
<dbReference type="PANTHER" id="PTHR48107">
    <property type="entry name" value="NADPH-DEPENDENT ALDEHYDE REDUCTASE-LIKE PROTEIN, CHLOROPLASTIC-RELATED"/>
    <property type="match status" value="1"/>
</dbReference>
<name>S8BX79_DACHA</name>
<sequence length="243" mass="26199">MSERPYKPLQGKLAIVTGASRGIGASISEKLASYGANLVLNYTSESSAQKTDDLAKRLSEKYGTNSIIARADMGDPKAGDSIIQSIKQSSLYSQSTKPLVIDIIINNAGISKNTKTQDITPEIFKEHYDVNVLGPLMLVKAAMPYLPYDGSGRIVSLSSVSATLGLPGQAIYGGTKAAVEAMTRTWSRELADRCTATCVNPGPVVTDMYDGTSPEFKEVMRPFIGHQIGDRPYLGFHQLGQFE</sequence>
<dbReference type="PROSITE" id="PS00061">
    <property type="entry name" value="ADH_SHORT"/>
    <property type="match status" value="1"/>
</dbReference>
<evidence type="ECO:0000259" key="5">
    <source>
        <dbReference type="SMART" id="SM00822"/>
    </source>
</evidence>
<dbReference type="FunFam" id="3.40.50.720:FF:000374">
    <property type="entry name" value="3-oxoacyl-(Acyl-carrier-protein) reductase"/>
    <property type="match status" value="1"/>
</dbReference>
<reference evidence="7" key="2">
    <citation type="submission" date="2013-04" db="EMBL/GenBank/DDBJ databases">
        <title>Genomic mechanisms accounting for the adaptation to parasitism in nematode-trapping fungi.</title>
        <authorList>
            <person name="Ahren D.G."/>
        </authorList>
    </citation>
    <scope>NUCLEOTIDE SEQUENCE [LARGE SCALE GENOMIC DNA]</scope>
    <source>
        <strain evidence="7">CBS 200.50</strain>
    </source>
</reference>
<dbReference type="HOGENOM" id="CLU_010194_1_3_1"/>
<dbReference type="InterPro" id="IPR020904">
    <property type="entry name" value="Sc_DH/Rdtase_CS"/>
</dbReference>
<dbReference type="SUPFAM" id="SSF51735">
    <property type="entry name" value="NAD(P)-binding Rossmann-fold domains"/>
    <property type="match status" value="1"/>
</dbReference>
<dbReference type="STRING" id="1284197.S8BX79"/>
<evidence type="ECO:0000256" key="4">
    <source>
        <dbReference type="RuleBase" id="RU000363"/>
    </source>
</evidence>
<dbReference type="PRINTS" id="PR00081">
    <property type="entry name" value="GDHRDH"/>
</dbReference>